<evidence type="ECO:0000313" key="2">
    <source>
        <dbReference type="EMBL" id="ORC32928.1"/>
    </source>
</evidence>
<dbReference type="Gene3D" id="3.40.190.10">
    <property type="entry name" value="Periplasmic binding protein-like II"/>
    <property type="match status" value="1"/>
</dbReference>
<feature type="chain" id="PRO_5012056104" description="Solute-binding protein family 3/N-terminal domain-containing protein" evidence="1">
    <location>
        <begin position="21"/>
        <end position="292"/>
    </location>
</feature>
<dbReference type="EMBL" id="MWQY01000018">
    <property type="protein sequence ID" value="ORC32928.1"/>
    <property type="molecule type" value="Genomic_DNA"/>
</dbReference>
<organism evidence="2 3">
    <name type="scientific">Marispirochaeta aestuarii</name>
    <dbReference type="NCBI Taxonomy" id="1963862"/>
    <lineage>
        <taxon>Bacteria</taxon>
        <taxon>Pseudomonadati</taxon>
        <taxon>Spirochaetota</taxon>
        <taxon>Spirochaetia</taxon>
        <taxon>Spirochaetales</taxon>
        <taxon>Spirochaetaceae</taxon>
        <taxon>Marispirochaeta</taxon>
    </lineage>
</organism>
<keyword evidence="1" id="KW-0732">Signal</keyword>
<dbReference type="OrthoDB" id="5171643at2"/>
<gene>
    <name evidence="2" type="ORF">B4O97_14845</name>
</gene>
<dbReference type="Gene3D" id="3.40.190.150">
    <property type="entry name" value="Bordetella uptake gene, domain 1"/>
    <property type="match status" value="1"/>
</dbReference>
<protein>
    <recommendedName>
        <fullName evidence="4">Solute-binding protein family 3/N-terminal domain-containing protein</fullName>
    </recommendedName>
</protein>
<evidence type="ECO:0000256" key="1">
    <source>
        <dbReference type="SAM" id="SignalP"/>
    </source>
</evidence>
<sequence>MKTKALVVSAVILCFSVLVSAEGAREGTGNSSPILQREVRLIISGNAGSTQDQLIRAVLPVLEDSLPFPVLVEYGIDSSRSPGDRYSWIAGNISKHVDKPSPDVHVFVAFEIPVVLAASPVSPVVSFPDIFLIPRDSSFLECPVTPGAMRRESTASQKLSHIHFRETEPVSALKAAIEARVPMMAALSVELTEVLRTGKLKALATFSSSPLRIEGYGTVPPVAYWEKGYSPKPDYFGILLPDTVSPEILEMLTEIWMKDIGGSGDLRAYAAERGLIFNPVVNPGETGTPSPR</sequence>
<dbReference type="STRING" id="1963862.B4O97_14845"/>
<dbReference type="Proteomes" id="UP000192343">
    <property type="component" value="Unassembled WGS sequence"/>
</dbReference>
<evidence type="ECO:0000313" key="3">
    <source>
        <dbReference type="Proteomes" id="UP000192343"/>
    </source>
</evidence>
<reference evidence="2 3" key="1">
    <citation type="submission" date="2017-03" db="EMBL/GenBank/DDBJ databases">
        <title>Draft Genome sequence of Marispirochaeta sp. strain JC444.</title>
        <authorList>
            <person name="Shivani Y."/>
            <person name="Subhash Y."/>
            <person name="Sasikala C."/>
            <person name="Ramana C."/>
        </authorList>
    </citation>
    <scope>NUCLEOTIDE SEQUENCE [LARGE SCALE GENOMIC DNA]</scope>
    <source>
        <strain evidence="2 3">JC444</strain>
    </source>
</reference>
<name>A0A1Y1RUY6_9SPIO</name>
<comment type="caution">
    <text evidence="2">The sequence shown here is derived from an EMBL/GenBank/DDBJ whole genome shotgun (WGS) entry which is preliminary data.</text>
</comment>
<dbReference type="InterPro" id="IPR042100">
    <property type="entry name" value="Bug_dom1"/>
</dbReference>
<accession>A0A1Y1RUY6</accession>
<dbReference type="RefSeq" id="WP_083051995.1">
    <property type="nucleotide sequence ID" value="NZ_MWQY01000018.1"/>
</dbReference>
<evidence type="ECO:0008006" key="4">
    <source>
        <dbReference type="Google" id="ProtNLM"/>
    </source>
</evidence>
<proteinExistence type="predicted"/>
<keyword evidence="3" id="KW-1185">Reference proteome</keyword>
<feature type="signal peptide" evidence="1">
    <location>
        <begin position="1"/>
        <end position="20"/>
    </location>
</feature>
<dbReference type="AlphaFoldDB" id="A0A1Y1RUY6"/>